<accession>A0A066U9Y3</accession>
<dbReference type="NCBIfam" id="TIGR00377">
    <property type="entry name" value="ant_ant_sig"/>
    <property type="match status" value="1"/>
</dbReference>
<dbReference type="Proteomes" id="UP000027345">
    <property type="component" value="Unassembled WGS sequence"/>
</dbReference>
<dbReference type="GO" id="GO:0043856">
    <property type="term" value="F:anti-sigma factor antagonist activity"/>
    <property type="evidence" value="ECO:0007669"/>
    <property type="project" value="InterPro"/>
</dbReference>
<dbReference type="InterPro" id="IPR003658">
    <property type="entry name" value="Anti-sigma_ant"/>
</dbReference>
<dbReference type="CDD" id="cd07043">
    <property type="entry name" value="STAS_anti-anti-sigma_factors"/>
    <property type="match status" value="1"/>
</dbReference>
<evidence type="ECO:0000313" key="4">
    <source>
        <dbReference type="EMBL" id="KDN24236.1"/>
    </source>
</evidence>
<dbReference type="EMBL" id="JMQI01000001">
    <property type="protein sequence ID" value="KDN24236.1"/>
    <property type="molecule type" value="Genomic_DNA"/>
</dbReference>
<dbReference type="STRING" id="287986.DV20_00655"/>
<proteinExistence type="inferred from homology"/>
<evidence type="ECO:0000256" key="2">
    <source>
        <dbReference type="RuleBase" id="RU003749"/>
    </source>
</evidence>
<organism evidence="4 5">
    <name type="scientific">Amycolatopsis rifamycinica</name>
    <dbReference type="NCBI Taxonomy" id="287986"/>
    <lineage>
        <taxon>Bacteria</taxon>
        <taxon>Bacillati</taxon>
        <taxon>Actinomycetota</taxon>
        <taxon>Actinomycetes</taxon>
        <taxon>Pseudonocardiales</taxon>
        <taxon>Pseudonocardiaceae</taxon>
        <taxon>Amycolatopsis</taxon>
    </lineage>
</organism>
<comment type="similarity">
    <text evidence="1 2">Belongs to the anti-sigma-factor antagonist family.</text>
</comment>
<dbReference type="RefSeq" id="WP_043775201.1">
    <property type="nucleotide sequence ID" value="NZ_JMQI01000001.1"/>
</dbReference>
<feature type="domain" description="STAS" evidence="3">
    <location>
        <begin position="19"/>
        <end position="127"/>
    </location>
</feature>
<dbReference type="PANTHER" id="PTHR33495:SF13">
    <property type="entry name" value="ANTI-SIGMA-F FACTOR ANTAGONIST RSFB"/>
    <property type="match status" value="1"/>
</dbReference>
<dbReference type="AlphaFoldDB" id="A0A066U9Y3"/>
<keyword evidence="5" id="KW-1185">Reference proteome</keyword>
<evidence type="ECO:0000259" key="3">
    <source>
        <dbReference type="PROSITE" id="PS50801"/>
    </source>
</evidence>
<dbReference type="PANTHER" id="PTHR33495">
    <property type="entry name" value="ANTI-SIGMA FACTOR ANTAGONIST TM_1081-RELATED-RELATED"/>
    <property type="match status" value="1"/>
</dbReference>
<protein>
    <recommendedName>
        <fullName evidence="2">Anti-sigma factor antagonist</fullName>
    </recommendedName>
</protein>
<name>A0A066U9Y3_9PSEU</name>
<reference evidence="4 5" key="1">
    <citation type="submission" date="2014-05" db="EMBL/GenBank/DDBJ databases">
        <title>Draft genome sequence of Amycolatopsis rifamycinica DSM 46095.</title>
        <authorList>
            <person name="Lal R."/>
            <person name="Saxena A."/>
            <person name="Kumari R."/>
            <person name="Mukherjee U."/>
            <person name="Singh P."/>
            <person name="Sangwan N."/>
            <person name="Mahato N.K."/>
        </authorList>
    </citation>
    <scope>NUCLEOTIDE SEQUENCE [LARGE SCALE GENOMIC DNA]</scope>
    <source>
        <strain evidence="4 5">DSM 46095</strain>
    </source>
</reference>
<dbReference type="Pfam" id="PF01740">
    <property type="entry name" value="STAS"/>
    <property type="match status" value="1"/>
</dbReference>
<dbReference type="PROSITE" id="PS50801">
    <property type="entry name" value="STAS"/>
    <property type="match status" value="1"/>
</dbReference>
<dbReference type="SUPFAM" id="SSF52091">
    <property type="entry name" value="SpoIIaa-like"/>
    <property type="match status" value="1"/>
</dbReference>
<dbReference type="Gene3D" id="3.30.750.24">
    <property type="entry name" value="STAS domain"/>
    <property type="match status" value="1"/>
</dbReference>
<dbReference type="eggNOG" id="COG1366">
    <property type="taxonomic scope" value="Bacteria"/>
</dbReference>
<evidence type="ECO:0000313" key="5">
    <source>
        <dbReference type="Proteomes" id="UP000027345"/>
    </source>
</evidence>
<comment type="caution">
    <text evidence="4">The sequence shown here is derived from an EMBL/GenBank/DDBJ whole genome shotgun (WGS) entry which is preliminary data.</text>
</comment>
<dbReference type="InterPro" id="IPR002645">
    <property type="entry name" value="STAS_dom"/>
</dbReference>
<dbReference type="InterPro" id="IPR036513">
    <property type="entry name" value="STAS_dom_sf"/>
</dbReference>
<gene>
    <name evidence="4" type="ORF">DV20_00655</name>
</gene>
<sequence length="127" mass="13218">MTEPTHLESSATAVPFGEFRIARTEQDEAVVVEVAGDVDTTTAPALVQAADEALAEQPPVLVVDLSRVEFLASPGLTALLTIHRNAGTGTAVRIVASGRATLRPIQLTGLEQSLSLFPTREAALAGS</sequence>
<evidence type="ECO:0000256" key="1">
    <source>
        <dbReference type="ARBA" id="ARBA00009013"/>
    </source>
</evidence>
<dbReference type="OrthoDB" id="3695884at2"/>